<keyword evidence="1" id="KW-1133">Transmembrane helix</keyword>
<accession>A0A069SNV7</accession>
<proteinExistence type="predicted"/>
<dbReference type="EMBL" id="JNHM01000003">
    <property type="protein sequence ID" value="KDS56708.1"/>
    <property type="molecule type" value="Genomic_DNA"/>
</dbReference>
<name>A0A069SNV7_PHOVU</name>
<organism evidence="3 4">
    <name type="scientific">Phocaeicola vulgatus str. 3975 RP4</name>
    <dbReference type="NCBI Taxonomy" id="1339352"/>
    <lineage>
        <taxon>Bacteria</taxon>
        <taxon>Pseudomonadati</taxon>
        <taxon>Bacteroidota</taxon>
        <taxon>Bacteroidia</taxon>
        <taxon>Bacteroidales</taxon>
        <taxon>Bacteroidaceae</taxon>
        <taxon>Phocaeicola</taxon>
    </lineage>
</organism>
<dbReference type="Proteomes" id="UP000027661">
    <property type="component" value="Unassembled WGS sequence"/>
</dbReference>
<keyword evidence="1" id="KW-0812">Transmembrane</keyword>
<dbReference type="PATRIC" id="fig|1339352.3.peg.254"/>
<feature type="transmembrane region" description="Helical" evidence="1">
    <location>
        <begin position="70"/>
        <end position="91"/>
    </location>
</feature>
<evidence type="ECO:0000313" key="3">
    <source>
        <dbReference type="EMBL" id="KDS56708.1"/>
    </source>
</evidence>
<feature type="domain" description="DUF6249" evidence="2">
    <location>
        <begin position="12"/>
        <end position="133"/>
    </location>
</feature>
<sequence>MGYITGWIVVGIITLGIYKLFELFVGKKERLTMIEKLGDKLDPSMLGNRLSLPLPVGTPFMSSSPISFSALKFGCLLLGMGLGLLTGYIICATTVPDYFTERNWRMSELTSLIYGANVLLFGGLGLVVAFIVELKISQKNRKDHTR</sequence>
<feature type="transmembrane region" description="Helical" evidence="1">
    <location>
        <begin position="6"/>
        <end position="26"/>
    </location>
</feature>
<keyword evidence="1" id="KW-0472">Membrane</keyword>
<comment type="caution">
    <text evidence="3">The sequence shown here is derived from an EMBL/GenBank/DDBJ whole genome shotgun (WGS) entry which is preliminary data.</text>
</comment>
<gene>
    <name evidence="3" type="ORF">M099_0262</name>
</gene>
<reference evidence="3 4" key="1">
    <citation type="submission" date="2014-04" db="EMBL/GenBank/DDBJ databases">
        <authorList>
            <person name="Sears C."/>
            <person name="Carroll K."/>
            <person name="Sack B.R."/>
            <person name="Qadri F."/>
            <person name="Myers L.L."/>
            <person name="Chung G.-T."/>
            <person name="Escheverria P."/>
            <person name="Fraser C.M."/>
            <person name="Sadzewicz L."/>
            <person name="Shefchek K.A."/>
            <person name="Tallon L."/>
            <person name="Das S.P."/>
            <person name="Daugherty S."/>
            <person name="Mongodin E.F."/>
        </authorList>
    </citation>
    <scope>NUCLEOTIDE SEQUENCE [LARGE SCALE GENOMIC DNA]</scope>
    <source>
        <strain evidence="3 4">3975 RP4</strain>
    </source>
</reference>
<protein>
    <submittedName>
        <fullName evidence="3">Putative membrane protein</fullName>
    </submittedName>
</protein>
<dbReference type="Pfam" id="PF19762">
    <property type="entry name" value="DUF6249"/>
    <property type="match status" value="1"/>
</dbReference>
<feature type="transmembrane region" description="Helical" evidence="1">
    <location>
        <begin position="111"/>
        <end position="132"/>
    </location>
</feature>
<dbReference type="AlphaFoldDB" id="A0A069SNV7"/>
<evidence type="ECO:0000256" key="1">
    <source>
        <dbReference type="SAM" id="Phobius"/>
    </source>
</evidence>
<dbReference type="InterPro" id="IPR046216">
    <property type="entry name" value="DUF6249"/>
</dbReference>
<dbReference type="GeneID" id="23318967"/>
<evidence type="ECO:0000259" key="2">
    <source>
        <dbReference type="Pfam" id="PF19762"/>
    </source>
</evidence>
<evidence type="ECO:0000313" key="4">
    <source>
        <dbReference type="Proteomes" id="UP000027661"/>
    </source>
</evidence>
<dbReference type="RefSeq" id="WP_005847274.1">
    <property type="nucleotide sequence ID" value="NZ_JNHM01000003.1"/>
</dbReference>